<dbReference type="Gene3D" id="1.10.260.40">
    <property type="entry name" value="lambda repressor-like DNA-binding domains"/>
    <property type="match status" value="1"/>
</dbReference>
<dbReference type="GO" id="GO:0003677">
    <property type="term" value="F:DNA binding"/>
    <property type="evidence" value="ECO:0007669"/>
    <property type="project" value="InterPro"/>
</dbReference>
<feature type="domain" description="HTH cro/C1-type" evidence="1">
    <location>
        <begin position="26"/>
        <end position="80"/>
    </location>
</feature>
<accession>A0A1M3L3M7</accession>
<evidence type="ECO:0000259" key="1">
    <source>
        <dbReference type="PROSITE" id="PS50943"/>
    </source>
</evidence>
<reference evidence="2 3" key="1">
    <citation type="submission" date="2016-09" db="EMBL/GenBank/DDBJ databases">
        <title>Genome-resolved meta-omics ties microbial dynamics to process performance in biotechnology for thiocyanate degradation.</title>
        <authorList>
            <person name="Kantor R.S."/>
            <person name="Huddy R.J."/>
            <person name="Iyer R."/>
            <person name="Thomas B.C."/>
            <person name="Brown C.T."/>
            <person name="Anantharaman K."/>
            <person name="Tringe S."/>
            <person name="Hettich R.L."/>
            <person name="Harrison S.T."/>
            <person name="Banfield J.F."/>
        </authorList>
    </citation>
    <scope>NUCLEOTIDE SEQUENCE [LARGE SCALE GENOMIC DNA]</scope>
    <source>
        <strain evidence="2">59-99</strain>
    </source>
</reference>
<dbReference type="InterPro" id="IPR001387">
    <property type="entry name" value="Cro/C1-type_HTH"/>
</dbReference>
<proteinExistence type="predicted"/>
<gene>
    <name evidence="2" type="ORF">BGO89_07770</name>
</gene>
<evidence type="ECO:0000313" key="3">
    <source>
        <dbReference type="Proteomes" id="UP000184233"/>
    </source>
</evidence>
<dbReference type="SUPFAM" id="SSF47413">
    <property type="entry name" value="lambda repressor-like DNA-binding domains"/>
    <property type="match status" value="1"/>
</dbReference>
<dbReference type="CDD" id="cd00093">
    <property type="entry name" value="HTH_XRE"/>
    <property type="match status" value="1"/>
</dbReference>
<dbReference type="PROSITE" id="PS50943">
    <property type="entry name" value="HTH_CROC1"/>
    <property type="match status" value="1"/>
</dbReference>
<organism evidence="2 3">
    <name type="scientific">Candidatus Kapaibacterium thiocyanatum</name>
    <dbReference type="NCBI Taxonomy" id="1895771"/>
    <lineage>
        <taxon>Bacteria</taxon>
        <taxon>Pseudomonadati</taxon>
        <taxon>Candidatus Kapaibacteriota</taxon>
        <taxon>Candidatus Kapaibacteriia</taxon>
        <taxon>Candidatus Kapaibacteriales</taxon>
        <taxon>Candidatus Kapaibacteriaceae</taxon>
        <taxon>Candidatus Kapaibacterium</taxon>
    </lineage>
</organism>
<dbReference type="AlphaFoldDB" id="A0A1M3L3M7"/>
<evidence type="ECO:0000313" key="2">
    <source>
        <dbReference type="EMBL" id="OJX59890.1"/>
    </source>
</evidence>
<dbReference type="InterPro" id="IPR010982">
    <property type="entry name" value="Lambda_DNA-bd_dom_sf"/>
</dbReference>
<name>A0A1M3L3M7_9BACT</name>
<dbReference type="EMBL" id="MKVH01000008">
    <property type="protein sequence ID" value="OJX59890.1"/>
    <property type="molecule type" value="Genomic_DNA"/>
</dbReference>
<protein>
    <recommendedName>
        <fullName evidence="1">HTH cro/C1-type domain-containing protein</fullName>
    </recommendedName>
</protein>
<dbReference type="SMART" id="SM00530">
    <property type="entry name" value="HTH_XRE"/>
    <property type="match status" value="1"/>
</dbReference>
<dbReference type="Proteomes" id="UP000184233">
    <property type="component" value="Unassembled WGS sequence"/>
</dbReference>
<sequence>MPRKLSELKVPEGGKLSFELALALIIRERREELGLSQESLESDDVNQSQISKLERGKQKVYMPMFVALAKKLEMEPWDLLREVAAMVEGNSQ</sequence>
<comment type="caution">
    <text evidence="2">The sequence shown here is derived from an EMBL/GenBank/DDBJ whole genome shotgun (WGS) entry which is preliminary data.</text>
</comment>
<dbReference type="Pfam" id="PF01381">
    <property type="entry name" value="HTH_3"/>
    <property type="match status" value="1"/>
</dbReference>